<dbReference type="InterPro" id="IPR036882">
    <property type="entry name" value="Alba-like_dom_sf"/>
</dbReference>
<evidence type="ECO:0000256" key="1">
    <source>
        <dbReference type="ARBA" id="ARBA00004123"/>
    </source>
</evidence>
<dbReference type="RefSeq" id="XP_012338156.1">
    <property type="nucleotide sequence ID" value="XM_012482733.1"/>
</dbReference>
<dbReference type="PANTHER" id="PTHR13516">
    <property type="entry name" value="RIBONUCLEASE P SUBUNIT P25"/>
    <property type="match status" value="1"/>
</dbReference>
<feature type="domain" description="DNA/RNA-binding protein Alba-like" evidence="6">
    <location>
        <begin position="13"/>
        <end position="74"/>
    </location>
</feature>
<comment type="similarity">
    <text evidence="2">Belongs to the histone-like Alba family.</text>
</comment>
<dbReference type="InterPro" id="IPR051958">
    <property type="entry name" value="Alba-like_NAB"/>
</dbReference>
<organism evidence="7 8">
    <name type="scientific">Plasmodium fragile</name>
    <dbReference type="NCBI Taxonomy" id="5857"/>
    <lineage>
        <taxon>Eukaryota</taxon>
        <taxon>Sar</taxon>
        <taxon>Alveolata</taxon>
        <taxon>Apicomplexa</taxon>
        <taxon>Aconoidasida</taxon>
        <taxon>Haemosporida</taxon>
        <taxon>Plasmodiidae</taxon>
        <taxon>Plasmodium</taxon>
        <taxon>Plasmodium (Plasmodium)</taxon>
    </lineage>
</organism>
<gene>
    <name evidence="7" type="ORF">AK88_05131</name>
</gene>
<dbReference type="Proteomes" id="UP000054561">
    <property type="component" value="Unassembled WGS sequence"/>
</dbReference>
<name>A0A0D9QDV5_PLAFR</name>
<comment type="subcellular location">
    <subcellularLocation>
        <location evidence="1">Nucleus</location>
    </subcellularLocation>
</comment>
<dbReference type="Gene3D" id="3.30.110.20">
    <property type="entry name" value="Alba-like domain"/>
    <property type="match status" value="1"/>
</dbReference>
<feature type="compositionally biased region" description="Basic and acidic residues" evidence="5">
    <location>
        <begin position="114"/>
        <end position="123"/>
    </location>
</feature>
<evidence type="ECO:0000256" key="3">
    <source>
        <dbReference type="ARBA" id="ARBA00022884"/>
    </source>
</evidence>
<dbReference type="GO" id="GO:0005634">
    <property type="term" value="C:nucleus"/>
    <property type="evidence" value="ECO:0007669"/>
    <property type="project" value="UniProtKB-SubCell"/>
</dbReference>
<proteinExistence type="inferred from homology"/>
<dbReference type="PANTHER" id="PTHR13516:SF4">
    <property type="entry name" value="FI09323P"/>
    <property type="match status" value="1"/>
</dbReference>
<evidence type="ECO:0000259" key="6">
    <source>
        <dbReference type="Pfam" id="PF01918"/>
    </source>
</evidence>
<dbReference type="GO" id="GO:0003723">
    <property type="term" value="F:RNA binding"/>
    <property type="evidence" value="ECO:0007669"/>
    <property type="project" value="UniProtKB-KW"/>
</dbReference>
<dbReference type="VEuPathDB" id="PlasmoDB:AK88_05131"/>
<dbReference type="OMA" id="YEKEHTI"/>
<dbReference type="Pfam" id="PF01918">
    <property type="entry name" value="Alba"/>
    <property type="match status" value="1"/>
</dbReference>
<dbReference type="EMBL" id="KQ001739">
    <property type="protein sequence ID" value="KJP85235.1"/>
    <property type="molecule type" value="Genomic_DNA"/>
</dbReference>
<accession>A0A0D9QDV5</accession>
<evidence type="ECO:0000256" key="4">
    <source>
        <dbReference type="ARBA" id="ARBA00023242"/>
    </source>
</evidence>
<keyword evidence="8" id="KW-1185">Reference proteome</keyword>
<feature type="compositionally biased region" description="Basic and acidic residues" evidence="5">
    <location>
        <begin position="77"/>
        <end position="92"/>
    </location>
</feature>
<keyword evidence="3" id="KW-0694">RNA-binding</keyword>
<evidence type="ECO:0000256" key="2">
    <source>
        <dbReference type="ARBA" id="ARBA00008018"/>
    </source>
</evidence>
<reference evidence="7 8" key="1">
    <citation type="submission" date="2014-03" db="EMBL/GenBank/DDBJ databases">
        <title>The Genome Sequence of Plasmodium fragile nilgiri.</title>
        <authorList>
            <consortium name="The Broad Institute Genomics Platform"/>
            <consortium name="The Broad Institute Genome Sequencing Center for Infectious Disease"/>
            <person name="Neafsey D."/>
            <person name="Duraisingh M."/>
            <person name="Young S.K."/>
            <person name="Zeng Q."/>
            <person name="Gargeya S."/>
            <person name="Abouelleil A."/>
            <person name="Alvarado L."/>
            <person name="Chapman S.B."/>
            <person name="Gainer-Dewar J."/>
            <person name="Goldberg J."/>
            <person name="Griggs A."/>
            <person name="Gujja S."/>
            <person name="Hansen M."/>
            <person name="Howarth C."/>
            <person name="Imamovic A."/>
            <person name="Larimer J."/>
            <person name="Pearson M."/>
            <person name="Poon T.W."/>
            <person name="Priest M."/>
            <person name="Roberts A."/>
            <person name="Saif S."/>
            <person name="Shea T."/>
            <person name="Sykes S."/>
            <person name="Wortman J."/>
            <person name="Nusbaum C."/>
            <person name="Birren B."/>
        </authorList>
    </citation>
    <scope>NUCLEOTIDE SEQUENCE [LARGE SCALE GENOMIC DNA]</scope>
    <source>
        <strain evidence="8">nilgiri</strain>
    </source>
</reference>
<protein>
    <recommendedName>
        <fullName evidence="6">DNA/RNA-binding protein Alba-like domain-containing protein</fullName>
    </recommendedName>
</protein>
<dbReference type="OrthoDB" id="424402at2759"/>
<dbReference type="AlphaFoldDB" id="A0A0D9QDV5"/>
<evidence type="ECO:0000313" key="8">
    <source>
        <dbReference type="Proteomes" id="UP000054561"/>
    </source>
</evidence>
<dbReference type="GeneID" id="24270445"/>
<feature type="region of interest" description="Disordered" evidence="5">
    <location>
        <begin position="77"/>
        <end position="123"/>
    </location>
</feature>
<dbReference type="SUPFAM" id="SSF82704">
    <property type="entry name" value="AlbA-like"/>
    <property type="match status" value="1"/>
</dbReference>
<evidence type="ECO:0000313" key="7">
    <source>
        <dbReference type="EMBL" id="KJP85235.1"/>
    </source>
</evidence>
<sequence length="211" mass="24635">MPGSTKSDTKLENEIRVSYKSDALDYVYKAVVLFETHDDVILSGVGKAITSVVNVAEMVKRRAKGIHQCTKIYEKEHTIKREDPAAAKKDDKEEKEEDEEEKKAGEEPEEGEENDKNNETENRIIEFKTTVPCIKIILTKNDTNVDKKEVGYQAPIDEKDVNVMTPDQILKEKSYRRKYRTGRGGDRFRSSYRRNYYDTPMWNNRRFEKRN</sequence>
<evidence type="ECO:0000256" key="5">
    <source>
        <dbReference type="SAM" id="MobiDB-lite"/>
    </source>
</evidence>
<keyword evidence="4" id="KW-0539">Nucleus</keyword>
<dbReference type="InterPro" id="IPR002775">
    <property type="entry name" value="DNA/RNA-bd_Alba-like"/>
</dbReference>